<dbReference type="Proteomes" id="UP001304970">
    <property type="component" value="Chromosome"/>
</dbReference>
<dbReference type="RefSeq" id="WP_338098035.1">
    <property type="nucleotide sequence ID" value="NZ_CP131061.1"/>
</dbReference>
<dbReference type="InterPro" id="IPR036188">
    <property type="entry name" value="FAD/NAD-bd_sf"/>
</dbReference>
<keyword evidence="3" id="KW-1185">Reference proteome</keyword>
<dbReference type="EMBL" id="CP131061">
    <property type="protein sequence ID" value="WNY26508.1"/>
    <property type="molecule type" value="Genomic_DNA"/>
</dbReference>
<dbReference type="Gene3D" id="3.30.9.10">
    <property type="entry name" value="D-Amino Acid Oxidase, subunit A, domain 2"/>
    <property type="match status" value="1"/>
</dbReference>
<evidence type="ECO:0000313" key="2">
    <source>
        <dbReference type="EMBL" id="WNY26508.1"/>
    </source>
</evidence>
<gene>
    <name evidence="2" type="primary">thi4_1</name>
    <name evidence="2" type="ORF">MsAm2_02700</name>
</gene>
<dbReference type="GeneID" id="89227670"/>
<dbReference type="PANTHER" id="PTHR42685">
    <property type="entry name" value="GERANYLGERANYL DIPHOSPHATE REDUCTASE"/>
    <property type="match status" value="1"/>
</dbReference>
<dbReference type="Gene3D" id="3.50.50.60">
    <property type="entry name" value="FAD/NAD(P)-binding domain"/>
    <property type="match status" value="1"/>
</dbReference>
<dbReference type="PRINTS" id="PR00420">
    <property type="entry name" value="RNGMNOXGNASE"/>
</dbReference>
<dbReference type="EC" id="2.4.2.59" evidence="2"/>
<sequence length="399" mass="43172">MSEQIDIAVIGASPAGLMAARYAAMGGARVTLFEKKDRIGNDPHPANSFFKGMMNYTGEKVDSSYVVHEIDGMKLISPGGRTVTVKTPGYAINKSVFDRFYEQKAIAAGVNIVTGTAVTDVKRKENGIVLKTMPSGCLDPEKKEKVKAKIVIIADGILSKNAKAAGLSTMKHPEDIAWGTELEIKAPGIGKSDFAEYYVGSHAPGWKSSYLPRGGDNAAIGVYVRYFGKDVSQFLNPWVEKFKELKGISDDEFSIVESKSAGDPIITIPDRIYAPNIMVAGGAAGQSGIGYAMRAGQLAGTVGAKAIAKDDYSEKTLSAYYSQWKKDLYIEHTFGRIGLETLRKMDDTEIDELFDVFEGEDVSSLIQGSAMDQGLSVLSLMLKKKPSAILKAGAYFRNR</sequence>
<evidence type="ECO:0000259" key="1">
    <source>
        <dbReference type="Pfam" id="PF07992"/>
    </source>
</evidence>
<dbReference type="Pfam" id="PF07992">
    <property type="entry name" value="Pyr_redox_2"/>
    <property type="match status" value="1"/>
</dbReference>
<reference evidence="2 3" key="1">
    <citation type="submission" date="2023-07" db="EMBL/GenBank/DDBJ databases">
        <title>Closed genome sequence of Methanosarcinaceae archaeon Am2.</title>
        <authorList>
            <person name="Poehlein A."/>
            <person name="Protasov E."/>
            <person name="Platt K."/>
            <person name="Reeh H."/>
            <person name="Daniel R."/>
            <person name="Brune A."/>
        </authorList>
    </citation>
    <scope>NUCLEOTIDE SEQUENCE [LARGE SCALE GENOMIC DNA]</scope>
    <source>
        <strain evidence="2 3">Am2</strain>
    </source>
</reference>
<dbReference type="GO" id="GO:0016491">
    <property type="term" value="F:oxidoreductase activity"/>
    <property type="evidence" value="ECO:0007669"/>
    <property type="project" value="InterPro"/>
</dbReference>
<name>A0AA96V787_9EURY</name>
<organism evidence="2 3">
    <name type="scientific">Methanolapillus ohkumae</name>
    <dbReference type="NCBI Taxonomy" id="3028298"/>
    <lineage>
        <taxon>Archaea</taxon>
        <taxon>Methanobacteriati</taxon>
        <taxon>Methanobacteriota</taxon>
        <taxon>Stenosarchaea group</taxon>
        <taxon>Methanomicrobia</taxon>
        <taxon>Methanosarcinales</taxon>
        <taxon>Methanosarcinaceae</taxon>
        <taxon>Methanolapillus</taxon>
    </lineage>
</organism>
<dbReference type="SUPFAM" id="SSF51905">
    <property type="entry name" value="FAD/NAD(P)-binding domain"/>
    <property type="match status" value="1"/>
</dbReference>
<keyword evidence="2" id="KW-0808">Transferase</keyword>
<protein>
    <submittedName>
        <fullName evidence="2">Thiamine thiazole synthase</fullName>
        <ecNumber evidence="2">2.4.2.59</ecNumber>
    </submittedName>
</protein>
<evidence type="ECO:0000313" key="3">
    <source>
        <dbReference type="Proteomes" id="UP001304970"/>
    </source>
</evidence>
<dbReference type="InterPro" id="IPR023753">
    <property type="entry name" value="FAD/NAD-binding_dom"/>
</dbReference>
<feature type="domain" description="FAD/NAD(P)-binding" evidence="1">
    <location>
        <begin position="6"/>
        <end position="167"/>
    </location>
</feature>
<dbReference type="InterPro" id="IPR050407">
    <property type="entry name" value="Geranylgeranyl_reductase"/>
</dbReference>
<keyword evidence="2" id="KW-0328">Glycosyltransferase</keyword>
<dbReference type="AlphaFoldDB" id="A0AA96V787"/>
<dbReference type="PANTHER" id="PTHR42685:SF18">
    <property type="entry name" value="DIGERANYLGERANYLGLYCEROPHOSPHOLIPID REDUCTASE"/>
    <property type="match status" value="1"/>
</dbReference>
<proteinExistence type="predicted"/>
<dbReference type="GO" id="GO:0016757">
    <property type="term" value="F:glycosyltransferase activity"/>
    <property type="evidence" value="ECO:0007669"/>
    <property type="project" value="UniProtKB-KW"/>
</dbReference>
<accession>A0AA96V787</accession>